<protein>
    <submittedName>
        <fullName evidence="1">Uncharacterized protein</fullName>
    </submittedName>
</protein>
<organism evidence="1 2">
    <name type="scientific">Citrus sinensis</name>
    <name type="common">Sweet orange</name>
    <name type="synonym">Citrus aurantium var. sinensis</name>
    <dbReference type="NCBI Taxonomy" id="2711"/>
    <lineage>
        <taxon>Eukaryota</taxon>
        <taxon>Viridiplantae</taxon>
        <taxon>Streptophyta</taxon>
        <taxon>Embryophyta</taxon>
        <taxon>Tracheophyta</taxon>
        <taxon>Spermatophyta</taxon>
        <taxon>Magnoliopsida</taxon>
        <taxon>eudicotyledons</taxon>
        <taxon>Gunneridae</taxon>
        <taxon>Pentapetalae</taxon>
        <taxon>rosids</taxon>
        <taxon>malvids</taxon>
        <taxon>Sapindales</taxon>
        <taxon>Rutaceae</taxon>
        <taxon>Aurantioideae</taxon>
        <taxon>Citrus</taxon>
    </lineage>
</organism>
<sequence>MDNQEEERKNNIVMFPQLQYLKMYDLEKLTSFSTGDVHMLEFPSLKELWISRCPEFMVRFKRTTNDLTKKVFPNLEQLIVDAKHIITNKFLFSEDLLCKLKCLDVEFVDELTTILSLDDFLQRFHTLKVLQIEGNNDCLPKEKAENGMESEKLLLRQSCLELPIFGKITGG</sequence>
<evidence type="ECO:0000313" key="1">
    <source>
        <dbReference type="EMBL" id="KAH9754218.1"/>
    </source>
</evidence>
<name>A0ACB8KIG3_CITSI</name>
<proteinExistence type="predicted"/>
<comment type="caution">
    <text evidence="1">The sequence shown here is derived from an EMBL/GenBank/DDBJ whole genome shotgun (WGS) entry which is preliminary data.</text>
</comment>
<dbReference type="Proteomes" id="UP000829398">
    <property type="component" value="Chromosome 5"/>
</dbReference>
<dbReference type="EMBL" id="CM039174">
    <property type="protein sequence ID" value="KAH9754218.1"/>
    <property type="molecule type" value="Genomic_DNA"/>
</dbReference>
<keyword evidence="2" id="KW-1185">Reference proteome</keyword>
<accession>A0ACB8KIG3</accession>
<reference evidence="2" key="1">
    <citation type="journal article" date="2023" name="Hortic. Res.">
        <title>A chromosome-level phased genome enabling allele-level studies in sweet orange: a case study on citrus Huanglongbing tolerance.</title>
        <authorList>
            <person name="Wu B."/>
            <person name="Yu Q."/>
            <person name="Deng Z."/>
            <person name="Duan Y."/>
            <person name="Luo F."/>
            <person name="Gmitter F. Jr."/>
        </authorList>
    </citation>
    <scope>NUCLEOTIDE SEQUENCE [LARGE SCALE GENOMIC DNA]</scope>
    <source>
        <strain evidence="2">cv. Valencia</strain>
    </source>
</reference>
<evidence type="ECO:0000313" key="2">
    <source>
        <dbReference type="Proteomes" id="UP000829398"/>
    </source>
</evidence>
<gene>
    <name evidence="1" type="ORF">KPL71_015375</name>
</gene>